<dbReference type="EMBL" id="BQNB010013657">
    <property type="protein sequence ID" value="GJT18686.1"/>
    <property type="molecule type" value="Genomic_DNA"/>
</dbReference>
<feature type="region of interest" description="Disordered" evidence="1">
    <location>
        <begin position="112"/>
        <end position="137"/>
    </location>
</feature>
<keyword evidence="3" id="KW-1185">Reference proteome</keyword>
<feature type="compositionally biased region" description="Polar residues" evidence="1">
    <location>
        <begin position="10"/>
        <end position="26"/>
    </location>
</feature>
<protein>
    <submittedName>
        <fullName evidence="2">Uncharacterized protein</fullName>
    </submittedName>
</protein>
<gene>
    <name evidence="2" type="ORF">Tco_0877392</name>
</gene>
<reference evidence="2" key="1">
    <citation type="journal article" date="2022" name="Int. J. Mol. Sci.">
        <title>Draft Genome of Tanacetum Coccineum: Genomic Comparison of Closely Related Tanacetum-Family Plants.</title>
        <authorList>
            <person name="Yamashiro T."/>
            <person name="Shiraishi A."/>
            <person name="Nakayama K."/>
            <person name="Satake H."/>
        </authorList>
    </citation>
    <scope>NUCLEOTIDE SEQUENCE</scope>
</reference>
<organism evidence="2 3">
    <name type="scientific">Tanacetum coccineum</name>
    <dbReference type="NCBI Taxonomy" id="301880"/>
    <lineage>
        <taxon>Eukaryota</taxon>
        <taxon>Viridiplantae</taxon>
        <taxon>Streptophyta</taxon>
        <taxon>Embryophyta</taxon>
        <taxon>Tracheophyta</taxon>
        <taxon>Spermatophyta</taxon>
        <taxon>Magnoliopsida</taxon>
        <taxon>eudicotyledons</taxon>
        <taxon>Gunneridae</taxon>
        <taxon>Pentapetalae</taxon>
        <taxon>asterids</taxon>
        <taxon>campanulids</taxon>
        <taxon>Asterales</taxon>
        <taxon>Asteraceae</taxon>
        <taxon>Asteroideae</taxon>
        <taxon>Anthemideae</taxon>
        <taxon>Anthemidinae</taxon>
        <taxon>Tanacetum</taxon>
    </lineage>
</organism>
<sequence length="316" mass="35250">MITTPEPYLTTLQRLGQTPPSSSVPTKTLVITEGPTTVRGENSAHTANEEPPSHTKGKKADMDTDELVEKEPAKEPEKEKAEEEPTKASRVIPISSVITPPKVQPTGPVIYITSPSQPESSQVTQRTDKGKGITIDDNEEPTRKLVHASREIRQDLDEPIRVPYEIYGKMYQLRNDEIQAHLDKEEKIMKVVEVAKLLAMSKLELIKVAHEEALNLGIHPKVLASEKGGYKFKRIQDSKGNDRINFNVHNPFKFADFGVNELDELGSIIEKKKNKIIGELMISLGKRYERLKKISEDLGIQLALPPPAPEQGSSQL</sequence>
<feature type="compositionally biased region" description="Basic and acidic residues" evidence="1">
    <location>
        <begin position="47"/>
        <end position="87"/>
    </location>
</feature>
<comment type="caution">
    <text evidence="2">The sequence shown here is derived from an EMBL/GenBank/DDBJ whole genome shotgun (WGS) entry which is preliminary data.</text>
</comment>
<proteinExistence type="predicted"/>
<feature type="compositionally biased region" description="Polar residues" evidence="1">
    <location>
        <begin position="113"/>
        <end position="125"/>
    </location>
</feature>
<name>A0ABQ5BVA5_9ASTR</name>
<feature type="region of interest" description="Disordered" evidence="1">
    <location>
        <begin position="1"/>
        <end position="88"/>
    </location>
</feature>
<evidence type="ECO:0000256" key="1">
    <source>
        <dbReference type="SAM" id="MobiDB-lite"/>
    </source>
</evidence>
<accession>A0ABQ5BVA5</accession>
<reference evidence="2" key="2">
    <citation type="submission" date="2022-01" db="EMBL/GenBank/DDBJ databases">
        <authorList>
            <person name="Yamashiro T."/>
            <person name="Shiraishi A."/>
            <person name="Satake H."/>
            <person name="Nakayama K."/>
        </authorList>
    </citation>
    <scope>NUCLEOTIDE SEQUENCE</scope>
</reference>
<evidence type="ECO:0000313" key="3">
    <source>
        <dbReference type="Proteomes" id="UP001151760"/>
    </source>
</evidence>
<dbReference type="Proteomes" id="UP001151760">
    <property type="component" value="Unassembled WGS sequence"/>
</dbReference>
<evidence type="ECO:0000313" key="2">
    <source>
        <dbReference type="EMBL" id="GJT18686.1"/>
    </source>
</evidence>